<comment type="caution">
    <text evidence="2">The sequence shown here is derived from an EMBL/GenBank/DDBJ whole genome shotgun (WGS) entry which is preliminary data.</text>
</comment>
<gene>
    <name evidence="2" type="ORF">MetexDRAFT_4734</name>
</gene>
<evidence type="ECO:0000313" key="2">
    <source>
        <dbReference type="EMBL" id="EHP90369.1"/>
    </source>
</evidence>
<evidence type="ECO:0000259" key="1">
    <source>
        <dbReference type="Pfam" id="PF08669"/>
    </source>
</evidence>
<dbReference type="PATRIC" id="fig|882800.3.peg.4634"/>
<dbReference type="InterPro" id="IPR013977">
    <property type="entry name" value="GcvT_C"/>
</dbReference>
<protein>
    <submittedName>
        <fullName evidence="2">Glycine cleavage T-protein barrel</fullName>
    </submittedName>
</protein>
<feature type="domain" description="Aminomethyltransferase C-terminal" evidence="1">
    <location>
        <begin position="4"/>
        <end position="59"/>
    </location>
</feature>
<proteinExistence type="predicted"/>
<organism evidence="2 3">
    <name type="scientific">Methylorubrum extorquens DSM 13060</name>
    <dbReference type="NCBI Taxonomy" id="882800"/>
    <lineage>
        <taxon>Bacteria</taxon>
        <taxon>Pseudomonadati</taxon>
        <taxon>Pseudomonadota</taxon>
        <taxon>Alphaproteobacteria</taxon>
        <taxon>Hyphomicrobiales</taxon>
        <taxon>Methylobacteriaceae</taxon>
        <taxon>Methylorubrum</taxon>
    </lineage>
</organism>
<dbReference type="Proteomes" id="UP000004382">
    <property type="component" value="Unassembled WGS sequence"/>
</dbReference>
<dbReference type="AlphaFoldDB" id="H1KQ21"/>
<accession>H1KQ21</accession>
<dbReference type="InterPro" id="IPR029043">
    <property type="entry name" value="GcvT/YgfZ_C"/>
</dbReference>
<dbReference type="SUPFAM" id="SSF101790">
    <property type="entry name" value="Aminomethyltransferase beta-barrel domain"/>
    <property type="match status" value="1"/>
</dbReference>
<dbReference type="Pfam" id="PF08669">
    <property type="entry name" value="GCV_T_C"/>
    <property type="match status" value="1"/>
</dbReference>
<name>H1KQ21_METEX</name>
<reference evidence="2 3" key="1">
    <citation type="submission" date="2011-09" db="EMBL/GenBank/DDBJ databases">
        <title>The draft genome of Methylobacterium extorquens DSM 13060.</title>
        <authorList>
            <consortium name="US DOE Joint Genome Institute (JGI-PGF)"/>
            <person name="Lucas S."/>
            <person name="Han J."/>
            <person name="Lapidus A."/>
            <person name="Cheng J.-F."/>
            <person name="Goodwin L."/>
            <person name="Pitluck S."/>
            <person name="Peters L."/>
            <person name="Land M.L."/>
            <person name="Hauser L."/>
            <person name="Koskimaki J."/>
            <person name="Halonen O."/>
            <person name="Pirttila A."/>
            <person name="Frank C."/>
            <person name="Woyke T.J."/>
        </authorList>
    </citation>
    <scope>NUCLEOTIDE SEQUENCE [LARGE SCALE GENOMIC DNA]</scope>
    <source>
        <strain evidence="2 3">DSM 13060</strain>
    </source>
</reference>
<dbReference type="EMBL" id="AGJK01000188">
    <property type="protein sequence ID" value="EHP90369.1"/>
    <property type="molecule type" value="Genomic_DNA"/>
</dbReference>
<dbReference type="Gene3D" id="2.40.30.110">
    <property type="entry name" value="Aminomethyltransferase beta-barrel domains"/>
    <property type="match status" value="1"/>
</dbReference>
<dbReference type="RefSeq" id="WP_003603982.1">
    <property type="nucleotide sequence ID" value="NZ_AGJK01000188.1"/>
</dbReference>
<evidence type="ECO:0000313" key="3">
    <source>
        <dbReference type="Proteomes" id="UP000004382"/>
    </source>
</evidence>
<feature type="non-terminal residue" evidence="2">
    <location>
        <position position="1"/>
    </location>
</feature>
<sequence length="66" mass="6517">AEAGGDPVGRVTSGGFGPSVGAPVAMGFLPAALTAPGTRVFAEVRGQRLPLVVSPLPFVPAGFKRG</sequence>